<dbReference type="Gene3D" id="3.30.470.20">
    <property type="entry name" value="ATP-grasp fold, B domain"/>
    <property type="match status" value="1"/>
</dbReference>
<sequence length="376" mass="41899">MDHIRPILILSEQLDYHGVAVRWALRQQGIPLEWWDRTEFPRDQQIAAWVSNERVRLQVSSASVSASPGRYRTIWNRRGQVPQVSAALERTDRVVARNESTYCLAGLASVLADANPHALIVNAFDAAKAANTKLHQLNVARAAGFRVPDTLLSNDPQAIRQFFAQRGGRVVAKHHIPFAWRTQAGKLLVTGTSALAEEHLSSDEALSACPMLYQEMLDVESELRVIAFGHSDFALEQIRTAAPAASGFVDIRYEPARKQAAVLEAPVRALCREYMARMRLSYAAFDIVKTVQGDYVFLEANEAGQFLFLENEAPELPMLDAFCQFLSSGDAAFRYEFPTGLKLADFENSADAADFHRRYDAHMAGADLTSPFELTE</sequence>
<dbReference type="SUPFAM" id="SSF56059">
    <property type="entry name" value="Glutathione synthetase ATP-binding domain-like"/>
    <property type="match status" value="1"/>
</dbReference>
<accession>A0ABT1QVM2</accession>
<evidence type="ECO:0000313" key="2">
    <source>
        <dbReference type="Proteomes" id="UP001165498"/>
    </source>
</evidence>
<protein>
    <recommendedName>
        <fullName evidence="3">ATP-grasp domain-containing protein</fullName>
    </recommendedName>
</protein>
<comment type="caution">
    <text evidence="1">The sequence shown here is derived from an EMBL/GenBank/DDBJ whole genome shotgun (WGS) entry which is preliminary data.</text>
</comment>
<reference evidence="1" key="1">
    <citation type="submission" date="2022-07" db="EMBL/GenBank/DDBJ databases">
        <title>Tahibacter sp., a new gammaproteobacterium isolated from the silt sample collected at pig farm.</title>
        <authorList>
            <person name="Chen H."/>
        </authorList>
    </citation>
    <scope>NUCLEOTIDE SEQUENCE</scope>
    <source>
        <strain evidence="1">P2K</strain>
    </source>
</reference>
<dbReference type="Proteomes" id="UP001165498">
    <property type="component" value="Unassembled WGS sequence"/>
</dbReference>
<gene>
    <name evidence="1" type="ORF">NM961_16635</name>
</gene>
<organism evidence="1 2">
    <name type="scientific">Tahibacter harae</name>
    <dbReference type="NCBI Taxonomy" id="2963937"/>
    <lineage>
        <taxon>Bacteria</taxon>
        <taxon>Pseudomonadati</taxon>
        <taxon>Pseudomonadota</taxon>
        <taxon>Gammaproteobacteria</taxon>
        <taxon>Lysobacterales</taxon>
        <taxon>Rhodanobacteraceae</taxon>
        <taxon>Tahibacter</taxon>
    </lineage>
</organism>
<name>A0ABT1QVM2_9GAMM</name>
<proteinExistence type="predicted"/>
<evidence type="ECO:0000313" key="1">
    <source>
        <dbReference type="EMBL" id="MCQ4166347.1"/>
    </source>
</evidence>
<evidence type="ECO:0008006" key="3">
    <source>
        <dbReference type="Google" id="ProtNLM"/>
    </source>
</evidence>
<dbReference type="EMBL" id="JANFQO010000016">
    <property type="protein sequence ID" value="MCQ4166347.1"/>
    <property type="molecule type" value="Genomic_DNA"/>
</dbReference>
<dbReference type="RefSeq" id="WP_255915537.1">
    <property type="nucleotide sequence ID" value="NZ_JANFQO010000016.1"/>
</dbReference>
<keyword evidence="2" id="KW-1185">Reference proteome</keyword>